<dbReference type="KEGG" id="hna:Hneap_0534"/>
<evidence type="ECO:0000256" key="5">
    <source>
        <dbReference type="ARBA" id="ARBA00022618"/>
    </source>
</evidence>
<sequence>MDRRGRRTRRVVAEINVVPYIDVMLVLLVIFMVTAPMLQQGVEVTPPSAASKALPQSDDVPIVITVDKTGQYAVSGQDAPSGQVPLDTIQAYVLAARKLNPKIPVLVKGDKDASYQFVMGAMVAMQKAGVDKVGLVTDQPRSNSNSPSGGK</sequence>
<evidence type="ECO:0000256" key="4">
    <source>
        <dbReference type="ARBA" id="ARBA00022519"/>
    </source>
</evidence>
<gene>
    <name evidence="10" type="primary">tolR</name>
    <name evidence="11" type="ordered locus">Hneap_0534</name>
</gene>
<dbReference type="Proteomes" id="UP000009102">
    <property type="component" value="Chromosome"/>
</dbReference>
<evidence type="ECO:0000256" key="1">
    <source>
        <dbReference type="ARBA" id="ARBA00004162"/>
    </source>
</evidence>
<dbReference type="InterPro" id="IPR003400">
    <property type="entry name" value="ExbD"/>
</dbReference>
<dbReference type="HOGENOM" id="CLU_085305_1_3_6"/>
<dbReference type="InterPro" id="IPR014168">
    <property type="entry name" value="Tol-Pal_TolR"/>
</dbReference>
<dbReference type="GO" id="GO:0051301">
    <property type="term" value="P:cell division"/>
    <property type="evidence" value="ECO:0007669"/>
    <property type="project" value="UniProtKB-UniRule"/>
</dbReference>
<keyword evidence="4 10" id="KW-0997">Cell inner membrane</keyword>
<dbReference type="HAMAP" id="MF_02203">
    <property type="entry name" value="TolR"/>
    <property type="match status" value="1"/>
</dbReference>
<organism evidence="11 12">
    <name type="scientific">Halothiobacillus neapolitanus (strain ATCC 23641 / DSM 15147 / CIP 104769 / NCIMB 8539 / c2)</name>
    <name type="common">Thiobacillus neapolitanus</name>
    <dbReference type="NCBI Taxonomy" id="555778"/>
    <lineage>
        <taxon>Bacteria</taxon>
        <taxon>Pseudomonadati</taxon>
        <taxon>Pseudomonadota</taxon>
        <taxon>Gammaproteobacteria</taxon>
        <taxon>Chromatiales</taxon>
        <taxon>Halothiobacillaceae</taxon>
        <taxon>Halothiobacillus</taxon>
    </lineage>
</organism>
<dbReference type="PANTHER" id="PTHR30558:SF7">
    <property type="entry name" value="TOL-PAL SYSTEM PROTEIN TOLR"/>
    <property type="match status" value="1"/>
</dbReference>
<accession>D0KY65</accession>
<evidence type="ECO:0000313" key="12">
    <source>
        <dbReference type="Proteomes" id="UP000009102"/>
    </source>
</evidence>
<evidence type="ECO:0000256" key="10">
    <source>
        <dbReference type="HAMAP-Rule" id="MF_02203"/>
    </source>
</evidence>
<keyword evidence="9 10" id="KW-0131">Cell cycle</keyword>
<keyword evidence="5 10" id="KW-0132">Cell division</keyword>
<evidence type="ECO:0000256" key="3">
    <source>
        <dbReference type="ARBA" id="ARBA00022475"/>
    </source>
</evidence>
<comment type="function">
    <text evidence="10">Part of the Tol-Pal system, which plays a role in outer membrane invagination during cell division and is important for maintaining outer membrane integrity.</text>
</comment>
<keyword evidence="3 10" id="KW-1003">Cell membrane</keyword>
<comment type="subcellular location">
    <subcellularLocation>
        <location evidence="10">Cell inner membrane</location>
        <topology evidence="10">Single-pass membrane protein</topology>
    </subcellularLocation>
    <subcellularLocation>
        <location evidence="1">Cell membrane</location>
        <topology evidence="1">Single-pass membrane protein</topology>
    </subcellularLocation>
</comment>
<dbReference type="GO" id="GO:0022857">
    <property type="term" value="F:transmembrane transporter activity"/>
    <property type="evidence" value="ECO:0007669"/>
    <property type="project" value="InterPro"/>
</dbReference>
<evidence type="ECO:0000256" key="2">
    <source>
        <dbReference type="ARBA" id="ARBA00005811"/>
    </source>
</evidence>
<dbReference type="Gene3D" id="3.30.420.270">
    <property type="match status" value="1"/>
</dbReference>
<evidence type="ECO:0000313" key="11">
    <source>
        <dbReference type="EMBL" id="ACX95388.1"/>
    </source>
</evidence>
<evidence type="ECO:0000256" key="6">
    <source>
        <dbReference type="ARBA" id="ARBA00022692"/>
    </source>
</evidence>
<name>D0KY65_HALNC</name>
<comment type="similarity">
    <text evidence="2 10">Belongs to the ExbD/TolR family.</text>
</comment>
<keyword evidence="12" id="KW-1185">Reference proteome</keyword>
<protein>
    <recommendedName>
        <fullName evidence="10">Tol-Pal system protein TolR</fullName>
    </recommendedName>
</protein>
<reference evidence="11 12" key="1">
    <citation type="submission" date="2009-10" db="EMBL/GenBank/DDBJ databases">
        <title>Complete sequence of Halothiobacillus neapolitanus c2.</title>
        <authorList>
            <consortium name="US DOE Joint Genome Institute"/>
            <person name="Lucas S."/>
            <person name="Copeland A."/>
            <person name="Lapidus A."/>
            <person name="Glavina del Rio T."/>
            <person name="Tice H."/>
            <person name="Bruce D."/>
            <person name="Goodwin L."/>
            <person name="Pitluck S."/>
            <person name="Davenport K."/>
            <person name="Brettin T."/>
            <person name="Detter J.C."/>
            <person name="Han C."/>
            <person name="Tapia R."/>
            <person name="Larimer F."/>
            <person name="Land M."/>
            <person name="Hauser L."/>
            <person name="Kyrpides N."/>
            <person name="Mikhailova N."/>
            <person name="Kerfeld C."/>
            <person name="Cannon G."/>
            <person name="Heinhort S."/>
        </authorList>
    </citation>
    <scope>NUCLEOTIDE SEQUENCE [LARGE SCALE GENOMIC DNA]</scope>
    <source>
        <strain evidence="12">ATCC 23641 / c2</strain>
    </source>
</reference>
<dbReference type="Pfam" id="PF02472">
    <property type="entry name" value="ExbD"/>
    <property type="match status" value="1"/>
</dbReference>
<keyword evidence="8 10" id="KW-0472">Membrane</keyword>
<dbReference type="NCBIfam" id="TIGR02801">
    <property type="entry name" value="tolR"/>
    <property type="match status" value="1"/>
</dbReference>
<evidence type="ECO:0000256" key="8">
    <source>
        <dbReference type="ARBA" id="ARBA00023136"/>
    </source>
</evidence>
<evidence type="ECO:0000256" key="9">
    <source>
        <dbReference type="ARBA" id="ARBA00023306"/>
    </source>
</evidence>
<dbReference type="PANTHER" id="PTHR30558">
    <property type="entry name" value="EXBD MEMBRANE COMPONENT OF PMF-DRIVEN MACROMOLECULE IMPORT SYSTEM"/>
    <property type="match status" value="1"/>
</dbReference>
<dbReference type="AlphaFoldDB" id="D0KY65"/>
<proteinExistence type="inferred from homology"/>
<dbReference type="GO" id="GO:0005886">
    <property type="term" value="C:plasma membrane"/>
    <property type="evidence" value="ECO:0007669"/>
    <property type="project" value="UniProtKB-SubCell"/>
</dbReference>
<dbReference type="eggNOG" id="COG0848">
    <property type="taxonomic scope" value="Bacteria"/>
</dbReference>
<dbReference type="RefSeq" id="WP_012823424.1">
    <property type="nucleotide sequence ID" value="NC_013422.1"/>
</dbReference>
<keyword evidence="7 10" id="KW-1133">Transmembrane helix</keyword>
<dbReference type="GO" id="GO:0015031">
    <property type="term" value="P:protein transport"/>
    <property type="evidence" value="ECO:0007669"/>
    <property type="project" value="InterPro"/>
</dbReference>
<dbReference type="EMBL" id="CP001801">
    <property type="protein sequence ID" value="ACX95388.1"/>
    <property type="molecule type" value="Genomic_DNA"/>
</dbReference>
<comment type="subunit">
    <text evidence="10">The Tol-Pal system is composed of five core proteins: the inner membrane proteins TolA, TolQ and TolR, the periplasmic protein TolB and the outer membrane protein Pal. They form a network linking the inner and outer membranes and the peptidoglycan layer.</text>
</comment>
<dbReference type="STRING" id="555778.Hneap_0534"/>
<dbReference type="OrthoDB" id="9798629at2"/>
<evidence type="ECO:0000256" key="7">
    <source>
        <dbReference type="ARBA" id="ARBA00022989"/>
    </source>
</evidence>
<keyword evidence="6 10" id="KW-0812">Transmembrane</keyword>